<organism evidence="1 2">
    <name type="scientific">Actinoplanes campanulatus</name>
    <dbReference type="NCBI Taxonomy" id="113559"/>
    <lineage>
        <taxon>Bacteria</taxon>
        <taxon>Bacillati</taxon>
        <taxon>Actinomycetota</taxon>
        <taxon>Actinomycetes</taxon>
        <taxon>Micromonosporales</taxon>
        <taxon>Micromonosporaceae</taxon>
        <taxon>Actinoplanes</taxon>
    </lineage>
</organism>
<comment type="caution">
    <text evidence="1">The sequence shown here is derived from an EMBL/GenBank/DDBJ whole genome shotgun (WGS) entry which is preliminary data.</text>
</comment>
<sequence length="128" mass="13802">MRVVTGSTVPHTAVTAYTAAIRLLPLLAWWGIDGHDQWSLLHAYAGDLVPNGAAAALAKRPGPATELLETGRGVYWSQLLNTRTDLRALAERAPEPAARLAACRARLEGVPNLDQNPATVRRTRSDRG</sequence>
<evidence type="ECO:0000313" key="2">
    <source>
        <dbReference type="Proteomes" id="UP000590749"/>
    </source>
</evidence>
<dbReference type="EMBL" id="JACHXF010000027">
    <property type="protein sequence ID" value="MBB3100611.1"/>
    <property type="molecule type" value="Genomic_DNA"/>
</dbReference>
<gene>
    <name evidence="1" type="ORF">FHR83_008336</name>
</gene>
<reference evidence="1 2" key="1">
    <citation type="submission" date="2020-08" db="EMBL/GenBank/DDBJ databases">
        <title>Genomic Encyclopedia of Type Strains, Phase III (KMG-III): the genomes of soil and plant-associated and newly described type strains.</title>
        <authorList>
            <person name="Whitman W."/>
        </authorList>
    </citation>
    <scope>NUCLEOTIDE SEQUENCE [LARGE SCALE GENOMIC DNA]</scope>
    <source>
        <strain evidence="1 2">CECT 3287</strain>
    </source>
</reference>
<evidence type="ECO:0000313" key="1">
    <source>
        <dbReference type="EMBL" id="MBB3100611.1"/>
    </source>
</evidence>
<proteinExistence type="predicted"/>
<accession>A0A7W5AQQ5</accession>
<dbReference type="Proteomes" id="UP000590749">
    <property type="component" value="Unassembled WGS sequence"/>
</dbReference>
<protein>
    <submittedName>
        <fullName evidence="1">Uncharacterized protein</fullName>
    </submittedName>
</protein>
<name>A0A7W5AQQ5_9ACTN</name>
<dbReference type="AlphaFoldDB" id="A0A7W5AQQ5"/>
<keyword evidence="2" id="KW-1185">Reference proteome</keyword>
<dbReference type="RefSeq" id="WP_183226663.1">
    <property type="nucleotide sequence ID" value="NZ_BMPW01000028.1"/>
</dbReference>